<evidence type="ECO:0000256" key="5">
    <source>
        <dbReference type="ARBA" id="ARBA00022692"/>
    </source>
</evidence>
<dbReference type="GO" id="GO:0005886">
    <property type="term" value="C:plasma membrane"/>
    <property type="evidence" value="ECO:0007669"/>
    <property type="project" value="UniProtKB-SubCell"/>
</dbReference>
<keyword evidence="4" id="KW-1003">Cell membrane</keyword>
<dbReference type="Gene3D" id="1.20.1720.10">
    <property type="entry name" value="Multidrug resistance protein D"/>
    <property type="match status" value="1"/>
</dbReference>
<feature type="transmembrane region" description="Helical" evidence="8">
    <location>
        <begin position="73"/>
        <end position="92"/>
    </location>
</feature>
<organism evidence="10 11">
    <name type="scientific">Nonomuraea soli</name>
    <dbReference type="NCBI Taxonomy" id="1032476"/>
    <lineage>
        <taxon>Bacteria</taxon>
        <taxon>Bacillati</taxon>
        <taxon>Actinomycetota</taxon>
        <taxon>Actinomycetes</taxon>
        <taxon>Streptosporangiales</taxon>
        <taxon>Streptosporangiaceae</taxon>
        <taxon>Nonomuraea</taxon>
    </lineage>
</organism>
<evidence type="ECO:0000259" key="9">
    <source>
        <dbReference type="PROSITE" id="PS50850"/>
    </source>
</evidence>
<dbReference type="InterPro" id="IPR011701">
    <property type="entry name" value="MFS"/>
</dbReference>
<reference evidence="10 11" key="1">
    <citation type="submission" date="2020-07" db="EMBL/GenBank/DDBJ databases">
        <title>Genomic Encyclopedia of Type Strains, Phase IV (KMG-IV): sequencing the most valuable type-strain genomes for metagenomic binning, comparative biology and taxonomic classification.</title>
        <authorList>
            <person name="Goeker M."/>
        </authorList>
    </citation>
    <scope>NUCLEOTIDE SEQUENCE [LARGE SCALE GENOMIC DNA]</scope>
    <source>
        <strain evidence="10 11">DSM 45533</strain>
    </source>
</reference>
<evidence type="ECO:0000313" key="10">
    <source>
        <dbReference type="EMBL" id="MBA2894777.1"/>
    </source>
</evidence>
<feature type="transmembrane region" description="Helical" evidence="8">
    <location>
        <begin position="312"/>
        <end position="334"/>
    </location>
</feature>
<evidence type="ECO:0000313" key="11">
    <source>
        <dbReference type="Proteomes" id="UP000530928"/>
    </source>
</evidence>
<name>A0A7W0CP76_9ACTN</name>
<dbReference type="Proteomes" id="UP000530928">
    <property type="component" value="Unassembled WGS sequence"/>
</dbReference>
<accession>A0A7W0CP76</accession>
<dbReference type="Pfam" id="PF07690">
    <property type="entry name" value="MFS_1"/>
    <property type="match status" value="1"/>
</dbReference>
<dbReference type="AlphaFoldDB" id="A0A7W0CP76"/>
<dbReference type="PANTHER" id="PTHR23501">
    <property type="entry name" value="MAJOR FACILITATOR SUPERFAMILY"/>
    <property type="match status" value="1"/>
</dbReference>
<feature type="transmembrane region" description="Helical" evidence="8">
    <location>
        <begin position="131"/>
        <end position="153"/>
    </location>
</feature>
<keyword evidence="7 8" id="KW-0472">Membrane</keyword>
<feature type="transmembrane region" description="Helical" evidence="8">
    <location>
        <begin position="433"/>
        <end position="455"/>
    </location>
</feature>
<protein>
    <submittedName>
        <fullName evidence="10">EmrB/QacA subfamily drug resistance transporter</fullName>
    </submittedName>
</protein>
<evidence type="ECO:0000256" key="2">
    <source>
        <dbReference type="ARBA" id="ARBA00007520"/>
    </source>
</evidence>
<dbReference type="InterPro" id="IPR020846">
    <property type="entry name" value="MFS_dom"/>
</dbReference>
<evidence type="ECO:0000256" key="4">
    <source>
        <dbReference type="ARBA" id="ARBA00022475"/>
    </source>
</evidence>
<evidence type="ECO:0000256" key="3">
    <source>
        <dbReference type="ARBA" id="ARBA00022448"/>
    </source>
</evidence>
<keyword evidence="11" id="KW-1185">Reference proteome</keyword>
<feature type="transmembrane region" description="Helical" evidence="8">
    <location>
        <begin position="192"/>
        <end position="209"/>
    </location>
</feature>
<feature type="transmembrane region" description="Helical" evidence="8">
    <location>
        <begin position="159"/>
        <end position="180"/>
    </location>
</feature>
<dbReference type="FunFam" id="1.20.1720.10:FF:000004">
    <property type="entry name" value="EmrB/QacA family drug resistance transporter"/>
    <property type="match status" value="1"/>
</dbReference>
<feature type="transmembrane region" description="Helical" evidence="8">
    <location>
        <begin position="278"/>
        <end position="300"/>
    </location>
</feature>
<dbReference type="PRINTS" id="PR01036">
    <property type="entry name" value="TCRTETB"/>
</dbReference>
<feature type="domain" description="Major facilitator superfamily (MFS) profile" evidence="9">
    <location>
        <begin position="8"/>
        <end position="459"/>
    </location>
</feature>
<comment type="similarity">
    <text evidence="2">Belongs to the major facilitator superfamily. TCR/Tet family.</text>
</comment>
<feature type="transmembrane region" description="Helical" evidence="8">
    <location>
        <begin position="215"/>
        <end position="232"/>
    </location>
</feature>
<comment type="caution">
    <text evidence="10">The sequence shown here is derived from an EMBL/GenBank/DDBJ whole genome shotgun (WGS) entry which is preliminary data.</text>
</comment>
<dbReference type="PROSITE" id="PS50850">
    <property type="entry name" value="MFS"/>
    <property type="match status" value="1"/>
</dbReference>
<gene>
    <name evidence="10" type="ORF">HNR30_006149</name>
</gene>
<dbReference type="RefSeq" id="WP_220134156.1">
    <property type="nucleotide sequence ID" value="NZ_BAABAM010000004.1"/>
</dbReference>
<feature type="transmembrane region" description="Helical" evidence="8">
    <location>
        <begin position="375"/>
        <end position="399"/>
    </location>
</feature>
<evidence type="ECO:0000256" key="7">
    <source>
        <dbReference type="ARBA" id="ARBA00023136"/>
    </source>
</evidence>
<dbReference type="GO" id="GO:0022857">
    <property type="term" value="F:transmembrane transporter activity"/>
    <property type="evidence" value="ECO:0007669"/>
    <property type="project" value="InterPro"/>
</dbReference>
<proteinExistence type="inferred from homology"/>
<keyword evidence="5 8" id="KW-0812">Transmembrane</keyword>
<feature type="transmembrane region" description="Helical" evidence="8">
    <location>
        <begin position="340"/>
        <end position="363"/>
    </location>
</feature>
<dbReference type="EMBL" id="JACDUR010000006">
    <property type="protein sequence ID" value="MBA2894777.1"/>
    <property type="molecule type" value="Genomic_DNA"/>
</dbReference>
<dbReference type="InterPro" id="IPR036259">
    <property type="entry name" value="MFS_trans_sf"/>
</dbReference>
<evidence type="ECO:0000256" key="8">
    <source>
        <dbReference type="SAM" id="Phobius"/>
    </source>
</evidence>
<sequence length="462" mass="47965">MTARRGPVAAGLMLSMALAAIDGTIVATAVPSIVRDLGQFSLFPWVIAGYMLAQAVCTPIYGRLADQFGRKPMIATGMVIFLVGSLLAGLAWSMPVLIVARVVQGVGAGAIQSIVQTIAADLYPLEERGKISGLLSSVWGVSALVGPAVGGLLAELASWRWIFLANLPVGAAAIAAIVVFLTEDVERRPARIDVPGALLLAAGVVALMLGLQESAWWLVAAGVAVLAGFGWWERRAKEPIIPPWVWRDRVLLGSFLGSAVVGMVLVGPSVYLPTFAQGVLGAGVIAAGFALAVQSIGWPISVALSSRLYMRIGFRDTALCGLVLILVSAVMFVFMRPSVLYAGVCSFVNGAGLGLLSVSMLLGAQNTVGWERRGVVTGSVIFFRIGGGALGTAVLAGVANSTLAGHGSVDEAARALQRGGEGLEQVRQALAEAVHNVFVGMLVIVLSGVMAVLILPRRVPGR</sequence>
<feature type="transmembrane region" description="Helical" evidence="8">
    <location>
        <begin position="98"/>
        <end position="119"/>
    </location>
</feature>
<keyword evidence="6 8" id="KW-1133">Transmembrane helix</keyword>
<dbReference type="SUPFAM" id="SSF103473">
    <property type="entry name" value="MFS general substrate transporter"/>
    <property type="match status" value="1"/>
</dbReference>
<keyword evidence="3" id="KW-0813">Transport</keyword>
<feature type="transmembrane region" description="Helical" evidence="8">
    <location>
        <begin position="43"/>
        <end position="61"/>
    </location>
</feature>
<evidence type="ECO:0000256" key="6">
    <source>
        <dbReference type="ARBA" id="ARBA00022989"/>
    </source>
</evidence>
<evidence type="ECO:0000256" key="1">
    <source>
        <dbReference type="ARBA" id="ARBA00004429"/>
    </source>
</evidence>
<comment type="subcellular location">
    <subcellularLocation>
        <location evidence="1">Cell inner membrane</location>
        <topology evidence="1">Multi-pass membrane protein</topology>
    </subcellularLocation>
</comment>
<dbReference type="PANTHER" id="PTHR23501:SF191">
    <property type="entry name" value="VACUOLAR BASIC AMINO ACID TRANSPORTER 4"/>
    <property type="match status" value="1"/>
</dbReference>
<dbReference type="Gene3D" id="1.20.1250.20">
    <property type="entry name" value="MFS general substrate transporter like domains"/>
    <property type="match status" value="1"/>
</dbReference>
<feature type="transmembrane region" description="Helical" evidence="8">
    <location>
        <begin position="252"/>
        <end position="272"/>
    </location>
</feature>